<dbReference type="PATRIC" id="fig|111780.3.peg.1138"/>
<evidence type="ECO:0000313" key="2">
    <source>
        <dbReference type="Proteomes" id="UP000010473"/>
    </source>
</evidence>
<name>K9XQ76_STAC7</name>
<evidence type="ECO:0000313" key="1">
    <source>
        <dbReference type="EMBL" id="AFZ34668.1"/>
    </source>
</evidence>
<dbReference type="eggNOG" id="ENOG5031MCC">
    <property type="taxonomic scope" value="Bacteria"/>
</dbReference>
<proteinExistence type="predicted"/>
<dbReference type="AlphaFoldDB" id="K9XQ76"/>
<sequence>MELEQQLQTLTKDAAELGIAPIVIEKAVAPVLKLLAQQLNHLEYFVLQNFSQDWVLITIKNNQETSQEKRVIYAFTTVKDAATFQGSDDPDILAVPIPVTHLLFELFSVQQIDSIIFFDTPGNLTQAVEIQRDRLDGLIFQQIQQLQQIPPDLA</sequence>
<accession>K9XQ76</accession>
<dbReference type="OrthoDB" id="529355at2"/>
<organism evidence="1 2">
    <name type="scientific">Stanieria cyanosphaera (strain ATCC 29371 / PCC 7437)</name>
    <dbReference type="NCBI Taxonomy" id="111780"/>
    <lineage>
        <taxon>Bacteria</taxon>
        <taxon>Bacillati</taxon>
        <taxon>Cyanobacteriota</taxon>
        <taxon>Cyanophyceae</taxon>
        <taxon>Pleurocapsales</taxon>
        <taxon>Dermocarpellaceae</taxon>
        <taxon>Stanieria</taxon>
    </lineage>
</organism>
<dbReference type="Proteomes" id="UP000010473">
    <property type="component" value="Chromosome"/>
</dbReference>
<dbReference type="STRING" id="111780.Sta7437_1092"/>
<dbReference type="RefSeq" id="WP_015192341.1">
    <property type="nucleotide sequence ID" value="NC_019748.1"/>
</dbReference>
<dbReference type="EMBL" id="CP003653">
    <property type="protein sequence ID" value="AFZ34668.1"/>
    <property type="molecule type" value="Genomic_DNA"/>
</dbReference>
<dbReference type="KEGG" id="scs:Sta7437_1092"/>
<gene>
    <name evidence="1" type="ordered locus">Sta7437_1092</name>
</gene>
<dbReference type="HOGENOM" id="CLU_141604_0_0_3"/>
<keyword evidence="2" id="KW-1185">Reference proteome</keyword>
<reference evidence="2" key="1">
    <citation type="journal article" date="2013" name="Proc. Natl. Acad. Sci. U.S.A.">
        <title>Improving the coverage of the cyanobacterial phylum using diversity-driven genome sequencing.</title>
        <authorList>
            <person name="Shih P.M."/>
            <person name="Wu D."/>
            <person name="Latifi A."/>
            <person name="Axen S.D."/>
            <person name="Fewer D.P."/>
            <person name="Talla E."/>
            <person name="Calteau A."/>
            <person name="Cai F."/>
            <person name="Tandeau de Marsac N."/>
            <person name="Rippka R."/>
            <person name="Herdman M."/>
            <person name="Sivonen K."/>
            <person name="Coursin T."/>
            <person name="Laurent T."/>
            <person name="Goodwin L."/>
            <person name="Nolan M."/>
            <person name="Davenport K.W."/>
            <person name="Han C.S."/>
            <person name="Rubin E.M."/>
            <person name="Eisen J.A."/>
            <person name="Woyke T."/>
            <person name="Gugger M."/>
            <person name="Kerfeld C.A."/>
        </authorList>
    </citation>
    <scope>NUCLEOTIDE SEQUENCE [LARGE SCALE GENOMIC DNA]</scope>
    <source>
        <strain evidence="2">ATCC 29371 / PCC 7437</strain>
    </source>
</reference>
<protein>
    <submittedName>
        <fullName evidence="1">Uncharacterized protein</fullName>
    </submittedName>
</protein>